<comment type="caution">
    <text evidence="4">The sequence shown here is derived from an EMBL/GenBank/DDBJ whole genome shotgun (WGS) entry which is preliminary data.</text>
</comment>
<name>A0A5B0RRJ1_PUCGR</name>
<gene>
    <name evidence="4" type="primary">MAPKAP1</name>
    <name evidence="4" type="ORF">PGTUg99_014548</name>
</gene>
<feature type="compositionally biased region" description="Basic and acidic residues" evidence="2">
    <location>
        <begin position="42"/>
        <end position="54"/>
    </location>
</feature>
<feature type="compositionally biased region" description="Polar residues" evidence="2">
    <location>
        <begin position="1"/>
        <end position="18"/>
    </location>
</feature>
<dbReference type="InterPro" id="IPR031567">
    <property type="entry name" value="CRIM_dom"/>
</dbReference>
<sequence>MPRQQDISQTSEPISSFSPGCARALTTPTPIPGLELNPVVFKIKEDEMNDKKASGDTASGSGQHNFPRNHSSGPIGMSRIQQSLLQNGGQNPSQNQSSSGPITPTPPTNSSSTQVVSKQPKPMPAPKRAQILFKKIKLEDPKLKKPVVKKLMLTQLLTAQSASSSSNNPYKCFYAFLASKERNALKILLYYPFSKEPSKPIKILMKANVCVEEVVGFSLWNYVEEKCEPKLGEIKNCPDGLDLHETFAWCLRLVEDDGKVDEDFHALDCTIPSAKVGSNEFAMVMATEAQGLQSLLNKTKQLKQKFKGDPHKSWESLSK</sequence>
<reference evidence="4 5" key="1">
    <citation type="submission" date="2019-05" db="EMBL/GenBank/DDBJ databases">
        <title>Emergence of the Ug99 lineage of the wheat stem rust pathogen through somatic hybridization.</title>
        <authorList>
            <person name="Li F."/>
            <person name="Upadhyaya N.M."/>
            <person name="Sperschneider J."/>
            <person name="Matny O."/>
            <person name="Nguyen-Phuc H."/>
            <person name="Mago R."/>
            <person name="Raley C."/>
            <person name="Miller M.E."/>
            <person name="Silverstein K.A.T."/>
            <person name="Henningsen E."/>
            <person name="Hirsch C.D."/>
            <person name="Visser B."/>
            <person name="Pretorius Z.A."/>
            <person name="Steffenson B.J."/>
            <person name="Schwessinger B."/>
            <person name="Dodds P.N."/>
            <person name="Figueroa M."/>
        </authorList>
    </citation>
    <scope>NUCLEOTIDE SEQUENCE [LARGE SCALE GENOMIC DNA]</scope>
    <source>
        <strain evidence="4 5">Ug99</strain>
    </source>
</reference>
<keyword evidence="4" id="KW-0808">Transferase</keyword>
<evidence type="ECO:0000256" key="1">
    <source>
        <dbReference type="ARBA" id="ARBA00009407"/>
    </source>
</evidence>
<keyword evidence="4" id="KW-0418">Kinase</keyword>
<evidence type="ECO:0000256" key="2">
    <source>
        <dbReference type="SAM" id="MobiDB-lite"/>
    </source>
</evidence>
<evidence type="ECO:0000259" key="3">
    <source>
        <dbReference type="Pfam" id="PF16978"/>
    </source>
</evidence>
<feature type="domain" description="CRIM" evidence="3">
    <location>
        <begin position="152"/>
        <end position="291"/>
    </location>
</feature>
<dbReference type="InterPro" id="IPR008828">
    <property type="entry name" value="Sin1/Avo1"/>
</dbReference>
<proteinExistence type="inferred from homology"/>
<dbReference type="GO" id="GO:0038203">
    <property type="term" value="P:TORC2 signaling"/>
    <property type="evidence" value="ECO:0007669"/>
    <property type="project" value="TreeGrafter"/>
</dbReference>
<dbReference type="EMBL" id="VDEP01000140">
    <property type="protein sequence ID" value="KAA1128616.1"/>
    <property type="molecule type" value="Genomic_DNA"/>
</dbReference>
<dbReference type="PANTHER" id="PTHR13335">
    <property type="entry name" value="TARGET OF RAPAMYCIN COMPLEX 2 SUBUNIT MAPKAP1"/>
    <property type="match status" value="1"/>
</dbReference>
<dbReference type="AlphaFoldDB" id="A0A5B0RRJ1"/>
<dbReference type="GO" id="GO:0016301">
    <property type="term" value="F:kinase activity"/>
    <property type="evidence" value="ECO:0007669"/>
    <property type="project" value="UniProtKB-KW"/>
</dbReference>
<dbReference type="GO" id="GO:0005737">
    <property type="term" value="C:cytoplasm"/>
    <property type="evidence" value="ECO:0007669"/>
    <property type="project" value="TreeGrafter"/>
</dbReference>
<dbReference type="Pfam" id="PF16978">
    <property type="entry name" value="CRIM"/>
    <property type="match status" value="1"/>
</dbReference>
<protein>
    <submittedName>
        <fullName evidence="4">Mitogen-activated protein kinase associated protein 1</fullName>
    </submittedName>
</protein>
<comment type="similarity">
    <text evidence="1">Belongs to the SIN1 family.</text>
</comment>
<feature type="compositionally biased region" description="Polar residues" evidence="2">
    <location>
        <begin position="56"/>
        <end position="72"/>
    </location>
</feature>
<dbReference type="Proteomes" id="UP000325313">
    <property type="component" value="Unassembled WGS sequence"/>
</dbReference>
<feature type="compositionally biased region" description="Low complexity" evidence="2">
    <location>
        <begin position="86"/>
        <end position="113"/>
    </location>
</feature>
<feature type="region of interest" description="Disordered" evidence="2">
    <location>
        <begin position="1"/>
        <end position="126"/>
    </location>
</feature>
<dbReference type="PANTHER" id="PTHR13335:SF1">
    <property type="entry name" value="TARGET OF RAPAMYCIN COMPLEX 2 SUBUNIT MAPKAP1"/>
    <property type="match status" value="1"/>
</dbReference>
<dbReference type="GO" id="GO:0005546">
    <property type="term" value="F:phosphatidylinositol-4,5-bisphosphate binding"/>
    <property type="evidence" value="ECO:0007669"/>
    <property type="project" value="TreeGrafter"/>
</dbReference>
<dbReference type="GO" id="GO:0005886">
    <property type="term" value="C:plasma membrane"/>
    <property type="evidence" value="ECO:0007669"/>
    <property type="project" value="TreeGrafter"/>
</dbReference>
<evidence type="ECO:0000313" key="4">
    <source>
        <dbReference type="EMBL" id="KAA1128616.1"/>
    </source>
</evidence>
<dbReference type="GO" id="GO:0031932">
    <property type="term" value="C:TORC2 complex"/>
    <property type="evidence" value="ECO:0007669"/>
    <property type="project" value="InterPro"/>
</dbReference>
<organism evidence="4 5">
    <name type="scientific">Puccinia graminis f. sp. tritici</name>
    <dbReference type="NCBI Taxonomy" id="56615"/>
    <lineage>
        <taxon>Eukaryota</taxon>
        <taxon>Fungi</taxon>
        <taxon>Dikarya</taxon>
        <taxon>Basidiomycota</taxon>
        <taxon>Pucciniomycotina</taxon>
        <taxon>Pucciniomycetes</taxon>
        <taxon>Pucciniales</taxon>
        <taxon>Pucciniaceae</taxon>
        <taxon>Puccinia</taxon>
    </lineage>
</organism>
<accession>A0A5B0RRJ1</accession>
<evidence type="ECO:0000313" key="5">
    <source>
        <dbReference type="Proteomes" id="UP000325313"/>
    </source>
</evidence>